<dbReference type="GO" id="GO:0051499">
    <property type="term" value="F:D-aminoacyl-tRNA deacylase activity"/>
    <property type="evidence" value="ECO:0007669"/>
    <property type="project" value="UniProtKB-UniRule"/>
</dbReference>
<dbReference type="KEGG" id="manq:L1994_07420"/>
<gene>
    <name evidence="4" type="primary">dtdA</name>
    <name evidence="5" type="ORF">L1994_07420</name>
</gene>
<dbReference type="EC" id="3.1.1.96" evidence="4"/>
<dbReference type="GO" id="GO:0008270">
    <property type="term" value="F:zinc ion binding"/>
    <property type="evidence" value="ECO:0007669"/>
    <property type="project" value="UniProtKB-UniRule"/>
</dbReference>
<dbReference type="GeneID" id="79950216"/>
<dbReference type="Gene3D" id="3.40.50.10700">
    <property type="entry name" value="AF0625-like"/>
    <property type="match status" value="1"/>
</dbReference>
<evidence type="ECO:0000256" key="4">
    <source>
        <dbReference type="HAMAP-Rule" id="MF_00562"/>
    </source>
</evidence>
<dbReference type="Proteomes" id="UP001218895">
    <property type="component" value="Chromosome"/>
</dbReference>
<keyword evidence="3 4" id="KW-0862">Zinc</keyword>
<dbReference type="PANTHER" id="PTHR34667:SF1">
    <property type="entry name" value="D-AMINOACYL-TRNA DEACYLASE"/>
    <property type="match status" value="1"/>
</dbReference>
<comment type="subunit">
    <text evidence="4">Monomer.</text>
</comment>
<comment type="catalytic activity">
    <reaction evidence="4">
        <text>glycyl-tRNA(Ala) + H2O = tRNA(Ala) + glycine + H(+)</text>
        <dbReference type="Rhea" id="RHEA:53744"/>
        <dbReference type="Rhea" id="RHEA-COMP:9657"/>
        <dbReference type="Rhea" id="RHEA-COMP:13640"/>
        <dbReference type="ChEBI" id="CHEBI:15377"/>
        <dbReference type="ChEBI" id="CHEBI:15378"/>
        <dbReference type="ChEBI" id="CHEBI:57305"/>
        <dbReference type="ChEBI" id="CHEBI:78442"/>
        <dbReference type="ChEBI" id="CHEBI:78522"/>
        <dbReference type="EC" id="3.1.1.96"/>
    </reaction>
</comment>
<sequence>MKIAIINSKTDPAGVNIREHLLSKLNLSENDSKKYTRYFSHELIFYEAEERLIYQSSIDSAFDSDLIIFISRHSSQNPVPALTVHVTGNYGTAMLGGSDKELACSSPDYMHLVLNELFKRAPDGFKSSYEVTHHGPTDLKTPSFFVEIGSTESEWMNEDVGNAVAGSILEALKKDRPKTINLVGFGGNHYAARETEIALSSKGAFGHIAHTREVSGLSREMIKQMIEKSFADGAYIDKKALQSNDVLKIEKILNELSIPLLSEGEIKDIGDLSWEKYQEIAKIALEACPFCKIRIGGMKGFGTPVLIEIMPELFEEAYKVDEKNMAKAINRICAVSFISQKGRILPIFITYEENRIQTINDLISLCVKTLHKDKDTAVIDDSLVIRKIRFDPAKAAELGVLKGPFYGKLAAGFDIVVGGRTITPAMVSKSSEKVIRIPGLENYL</sequence>
<dbReference type="GO" id="GO:0019478">
    <property type="term" value="P:D-amino acid catabolic process"/>
    <property type="evidence" value="ECO:0007669"/>
    <property type="project" value="UniProtKB-UniRule"/>
</dbReference>
<evidence type="ECO:0000313" key="6">
    <source>
        <dbReference type="Proteomes" id="UP001218895"/>
    </source>
</evidence>
<evidence type="ECO:0000256" key="2">
    <source>
        <dbReference type="ARBA" id="ARBA00022801"/>
    </source>
</evidence>
<organism evidence="5 6">
    <name type="scientific">Methanomicrobium antiquum</name>
    <dbReference type="NCBI Taxonomy" id="487686"/>
    <lineage>
        <taxon>Archaea</taxon>
        <taxon>Methanobacteriati</taxon>
        <taxon>Methanobacteriota</taxon>
        <taxon>Stenosarchaea group</taxon>
        <taxon>Methanomicrobia</taxon>
        <taxon>Methanomicrobiales</taxon>
        <taxon>Methanomicrobiaceae</taxon>
        <taxon>Methanomicrobium</taxon>
    </lineage>
</organism>
<dbReference type="SUPFAM" id="SSF142535">
    <property type="entry name" value="AF0625-like"/>
    <property type="match status" value="1"/>
</dbReference>
<keyword evidence="6" id="KW-1185">Reference proteome</keyword>
<keyword evidence="2 4" id="KW-0378">Hydrolase</keyword>
<dbReference type="PANTHER" id="PTHR34667">
    <property type="entry name" value="D-AMINOACYL-TRNA DEACYLASE"/>
    <property type="match status" value="1"/>
</dbReference>
<evidence type="ECO:0000313" key="5">
    <source>
        <dbReference type="EMBL" id="WFN35985.1"/>
    </source>
</evidence>
<comment type="function">
    <text evidence="4">D-aminoacyl-tRNA deacylase with broad substrate specificity. By recycling D-aminoacyl-tRNA to D-amino acids and free tRNA molecules, this enzyme counteracts the toxicity associated with the formation of D-aminoacyl-tRNA entities in vivo.</text>
</comment>
<proteinExistence type="inferred from homology"/>
<reference evidence="5" key="1">
    <citation type="submission" date="2022-01" db="EMBL/GenBank/DDBJ databases">
        <title>Complete genome of Methanomicrobium antiquum DSM 21220.</title>
        <authorList>
            <person name="Chen S.-C."/>
            <person name="You Y.-T."/>
            <person name="Zhou Y.-Z."/>
            <person name="Lai M.-C."/>
        </authorList>
    </citation>
    <scope>NUCLEOTIDE SEQUENCE</scope>
    <source>
        <strain evidence="5">DSM 21220</strain>
    </source>
</reference>
<accession>A0AAF0FL39</accession>
<comment type="cofactor">
    <cofactor evidence="4">
        <name>Zn(2+)</name>
        <dbReference type="ChEBI" id="CHEBI:29105"/>
    </cofactor>
    <text evidence="4">Binds 2 Zn(2+) ions per subunit.</text>
</comment>
<comment type="catalytic activity">
    <reaction evidence="4">
        <text>a D-aminoacyl-tRNA + H2O = a tRNA + a D-alpha-amino acid + H(+)</text>
        <dbReference type="Rhea" id="RHEA:13953"/>
        <dbReference type="Rhea" id="RHEA-COMP:10123"/>
        <dbReference type="Rhea" id="RHEA-COMP:10124"/>
        <dbReference type="ChEBI" id="CHEBI:15377"/>
        <dbReference type="ChEBI" id="CHEBI:15378"/>
        <dbReference type="ChEBI" id="CHEBI:59871"/>
        <dbReference type="ChEBI" id="CHEBI:78442"/>
        <dbReference type="ChEBI" id="CHEBI:79333"/>
        <dbReference type="EC" id="3.1.1.96"/>
    </reaction>
</comment>
<dbReference type="InterPro" id="IPR018033">
    <property type="entry name" value="Deacylase_DtdA_archaea"/>
</dbReference>
<dbReference type="RefSeq" id="WP_278098823.1">
    <property type="nucleotide sequence ID" value="NZ_CP091092.1"/>
</dbReference>
<dbReference type="AlphaFoldDB" id="A0AAF0FL39"/>
<evidence type="ECO:0000256" key="1">
    <source>
        <dbReference type="ARBA" id="ARBA00022723"/>
    </source>
</evidence>
<protein>
    <recommendedName>
        <fullName evidence="4">D-aminoacyl-tRNA deacylase</fullName>
        <ecNumber evidence="4">3.1.1.96</ecNumber>
    </recommendedName>
</protein>
<dbReference type="EMBL" id="CP091092">
    <property type="protein sequence ID" value="WFN35985.1"/>
    <property type="molecule type" value="Genomic_DNA"/>
</dbReference>
<evidence type="ECO:0000256" key="3">
    <source>
        <dbReference type="ARBA" id="ARBA00022833"/>
    </source>
</evidence>
<keyword evidence="1 4" id="KW-0479">Metal-binding</keyword>
<dbReference type="HAMAP" id="MF_00562">
    <property type="entry name" value="Deacylase_DtdA"/>
    <property type="match status" value="1"/>
</dbReference>
<dbReference type="InterPro" id="IPR007508">
    <property type="entry name" value="DtdA"/>
</dbReference>
<dbReference type="Gene3D" id="3.40.630.50">
    <property type="entry name" value="AF0625-like"/>
    <property type="match status" value="1"/>
</dbReference>
<comment type="similarity">
    <text evidence="4">Belongs to the DtdA deacylase family.</text>
</comment>
<dbReference type="Pfam" id="PF04414">
    <property type="entry name" value="tRNA_deacylase"/>
    <property type="match status" value="1"/>
</dbReference>
<name>A0AAF0FL39_9EURY</name>